<feature type="compositionally biased region" description="Polar residues" evidence="1">
    <location>
        <begin position="1"/>
        <end position="12"/>
    </location>
</feature>
<gene>
    <name evidence="2" type="ORF">FKW77_005675</name>
</gene>
<evidence type="ECO:0000313" key="3">
    <source>
        <dbReference type="Proteomes" id="UP000316270"/>
    </source>
</evidence>
<dbReference type="EMBL" id="CP042190">
    <property type="protein sequence ID" value="QDS71556.1"/>
    <property type="molecule type" value="Genomic_DNA"/>
</dbReference>
<accession>A0A517L7E2</accession>
<evidence type="ECO:0000313" key="2">
    <source>
        <dbReference type="EMBL" id="QDS71556.1"/>
    </source>
</evidence>
<protein>
    <submittedName>
        <fullName evidence="2">Uncharacterized protein</fullName>
    </submittedName>
</protein>
<reference evidence="2 3" key="1">
    <citation type="submission" date="2019-07" db="EMBL/GenBank/DDBJ databases">
        <title>Finished genome of Venturia effusa.</title>
        <authorList>
            <person name="Young C.A."/>
            <person name="Cox M.P."/>
            <person name="Ganley A.R.D."/>
            <person name="David W.J."/>
        </authorList>
    </citation>
    <scope>NUCLEOTIDE SEQUENCE [LARGE SCALE GENOMIC DNA]</scope>
    <source>
        <strain evidence="3">albino</strain>
    </source>
</reference>
<name>A0A517L7E2_9PEZI</name>
<sequence length="230" mass="27172">MVAKPTSSSSYLLTERPSPGLSRDALLNRQQRYEVWAQQIGREVEAVEKAKEERALRKSLIEFKMTKAEKRQSMRVLQEAERILKEDQEKREMESSLEDFEMAMTARRQQQKIYEQRALYFAEVIARMDANCPLLQDEKYREYLYVLCDSDDMVVHERKRLEKTKRDILNDWYALQSIFTEIYNHEQSSEEDELEDVEVLTFRRGAKPLSVSVKEVSAQLQMDPESEEGD</sequence>
<feature type="region of interest" description="Disordered" evidence="1">
    <location>
        <begin position="1"/>
        <end position="23"/>
    </location>
</feature>
<evidence type="ECO:0000256" key="1">
    <source>
        <dbReference type="SAM" id="MobiDB-lite"/>
    </source>
</evidence>
<organism evidence="2 3">
    <name type="scientific">Venturia effusa</name>
    <dbReference type="NCBI Taxonomy" id="50376"/>
    <lineage>
        <taxon>Eukaryota</taxon>
        <taxon>Fungi</taxon>
        <taxon>Dikarya</taxon>
        <taxon>Ascomycota</taxon>
        <taxon>Pezizomycotina</taxon>
        <taxon>Dothideomycetes</taxon>
        <taxon>Pleosporomycetidae</taxon>
        <taxon>Venturiales</taxon>
        <taxon>Venturiaceae</taxon>
        <taxon>Venturia</taxon>
    </lineage>
</organism>
<dbReference type="OrthoDB" id="3928678at2759"/>
<dbReference type="AlphaFoldDB" id="A0A517L7E2"/>
<keyword evidence="3" id="KW-1185">Reference proteome</keyword>
<dbReference type="Proteomes" id="UP000316270">
    <property type="component" value="Chromosome 6"/>
</dbReference>
<proteinExistence type="predicted"/>